<reference evidence="7 8" key="1">
    <citation type="submission" date="2015-01" db="EMBL/GenBank/DDBJ databases">
        <title>The Genome Sequence of Exophiala xenobiotica CBS118157.</title>
        <authorList>
            <consortium name="The Broad Institute Genomics Platform"/>
            <person name="Cuomo C."/>
            <person name="de Hoog S."/>
            <person name="Gorbushina A."/>
            <person name="Stielow B."/>
            <person name="Teixiera M."/>
            <person name="Abouelleil A."/>
            <person name="Chapman S.B."/>
            <person name="Priest M."/>
            <person name="Young S.K."/>
            <person name="Wortman J."/>
            <person name="Nusbaum C."/>
            <person name="Birren B."/>
        </authorList>
    </citation>
    <scope>NUCLEOTIDE SEQUENCE [LARGE SCALE GENOMIC DNA]</scope>
    <source>
        <strain evidence="7 8">CBS 118157</strain>
    </source>
</reference>
<evidence type="ECO:0000313" key="8">
    <source>
        <dbReference type="Proteomes" id="UP000054342"/>
    </source>
</evidence>
<dbReference type="Proteomes" id="UP000054342">
    <property type="component" value="Unassembled WGS sequence"/>
</dbReference>
<dbReference type="PROSITE" id="PS50048">
    <property type="entry name" value="ZN2_CY6_FUNGAL_2"/>
    <property type="match status" value="1"/>
</dbReference>
<keyword evidence="1" id="KW-0805">Transcription regulation</keyword>
<evidence type="ECO:0000256" key="3">
    <source>
        <dbReference type="ARBA" id="ARBA00023163"/>
    </source>
</evidence>
<evidence type="ECO:0000256" key="4">
    <source>
        <dbReference type="ARBA" id="ARBA00023242"/>
    </source>
</evidence>
<dbReference type="PANTHER" id="PTHR38791:SF13">
    <property type="entry name" value="ZN(2)-C6 FUNGAL-TYPE DOMAIN-CONTAINING PROTEIN"/>
    <property type="match status" value="1"/>
</dbReference>
<feature type="domain" description="Zn(2)-C6 fungal-type" evidence="6">
    <location>
        <begin position="9"/>
        <end position="38"/>
    </location>
</feature>
<dbReference type="SMART" id="SM00066">
    <property type="entry name" value="GAL4"/>
    <property type="match status" value="1"/>
</dbReference>
<accession>A0A0D2BD48</accession>
<dbReference type="Pfam" id="PF00172">
    <property type="entry name" value="Zn_clus"/>
    <property type="match status" value="1"/>
</dbReference>
<evidence type="ECO:0000256" key="1">
    <source>
        <dbReference type="ARBA" id="ARBA00023015"/>
    </source>
</evidence>
<dbReference type="PANTHER" id="PTHR38791">
    <property type="entry name" value="ZN(II)2CYS6 TRANSCRIPTION FACTOR (EUROFUNG)-RELATED-RELATED"/>
    <property type="match status" value="1"/>
</dbReference>
<keyword evidence="3" id="KW-0804">Transcription</keyword>
<keyword evidence="4" id="KW-0539">Nucleus</keyword>
<evidence type="ECO:0000256" key="2">
    <source>
        <dbReference type="ARBA" id="ARBA00023125"/>
    </source>
</evidence>
<dbReference type="Gene3D" id="4.10.240.10">
    <property type="entry name" value="Zn(2)-C6 fungal-type DNA-binding domain"/>
    <property type="match status" value="1"/>
</dbReference>
<evidence type="ECO:0000259" key="6">
    <source>
        <dbReference type="PROSITE" id="PS50048"/>
    </source>
</evidence>
<dbReference type="InterPro" id="IPR036864">
    <property type="entry name" value="Zn2-C6_fun-type_DNA-bd_sf"/>
</dbReference>
<dbReference type="GO" id="GO:0000981">
    <property type="term" value="F:DNA-binding transcription factor activity, RNA polymerase II-specific"/>
    <property type="evidence" value="ECO:0007669"/>
    <property type="project" value="InterPro"/>
</dbReference>
<gene>
    <name evidence="7" type="ORF">PV05_11687</name>
</gene>
<dbReference type="EMBL" id="KN847323">
    <property type="protein sequence ID" value="KIW50066.1"/>
    <property type="molecule type" value="Genomic_DNA"/>
</dbReference>
<proteinExistence type="predicted"/>
<protein>
    <recommendedName>
        <fullName evidence="6">Zn(2)-C6 fungal-type domain-containing protein</fullName>
    </recommendedName>
</protein>
<feature type="compositionally biased region" description="Basic residues" evidence="5">
    <location>
        <begin position="55"/>
        <end position="71"/>
    </location>
</feature>
<dbReference type="HOGENOM" id="CLU_013866_3_0_1"/>
<dbReference type="GeneID" id="25333595"/>
<evidence type="ECO:0000313" key="7">
    <source>
        <dbReference type="EMBL" id="KIW50066.1"/>
    </source>
</evidence>
<keyword evidence="2" id="KW-0238">DNA-binding</keyword>
<dbReference type="RefSeq" id="XP_013310650.1">
    <property type="nucleotide sequence ID" value="XM_013455196.1"/>
</dbReference>
<sequence length="582" mass="65091">MVYKGPSRGCYTCRKRRVKCDEVRPECGNCKKRKQPCSGYRDLFDTLHKDETHTHTHTAAHNNKKAPSKKNPRVEIAEDLDIALDDLVSPELNTSSTTSSSTPQSGDALMLIEPTRNAEAECLAYFFVNYVNIPRDPSTNIFIEHILPLYLNSSLDSALTQAANAVAINVTQMWMARYMDSYLARGTYARAVSLLKCALEDPIESKSDDTLAAVFLLDFYDSLNKRFVGFIDNGTHQQGAVALLRHRGEENFKSPTSQRLFTALRSRHISFSMQTGQRVMLNEDLLTEDTAILPSAKLDLINAELADLHVAAAEGPETIGTSAVEYYQSIIKRALVIAQKLEAWRNSLPKSWQSVPIPASELHPSIRAAGVYGDTVDVYSSLTVSHVNNASRSSHVGAFRLIALCQRELKALGVETDHRLHSNIISRTQEIVDRFCASVPYHLGNRTTLTFPHEHSEYPHVPDELRKLANYVDPFGNPVEMTQEDHIRAAAAIGGWFVMTPLSNFLRAPALQWPNSQPGPLVSHLRPGQMDWIRGQMKRLQAIYGLPTASTSNWQFPIRNLRLGGDKTSGPFKVLNRQLWQV</sequence>
<keyword evidence="8" id="KW-1185">Reference proteome</keyword>
<feature type="region of interest" description="Disordered" evidence="5">
    <location>
        <begin position="53"/>
        <end position="72"/>
    </location>
</feature>
<dbReference type="GO" id="GO:0003677">
    <property type="term" value="F:DNA binding"/>
    <property type="evidence" value="ECO:0007669"/>
    <property type="project" value="UniProtKB-KW"/>
</dbReference>
<organism evidence="7 8">
    <name type="scientific">Exophiala xenobiotica</name>
    <dbReference type="NCBI Taxonomy" id="348802"/>
    <lineage>
        <taxon>Eukaryota</taxon>
        <taxon>Fungi</taxon>
        <taxon>Dikarya</taxon>
        <taxon>Ascomycota</taxon>
        <taxon>Pezizomycotina</taxon>
        <taxon>Eurotiomycetes</taxon>
        <taxon>Chaetothyriomycetidae</taxon>
        <taxon>Chaetothyriales</taxon>
        <taxon>Herpotrichiellaceae</taxon>
        <taxon>Exophiala</taxon>
    </lineage>
</organism>
<dbReference type="PROSITE" id="PS00463">
    <property type="entry name" value="ZN2_CY6_FUNGAL_1"/>
    <property type="match status" value="1"/>
</dbReference>
<evidence type="ECO:0000256" key="5">
    <source>
        <dbReference type="SAM" id="MobiDB-lite"/>
    </source>
</evidence>
<dbReference type="AlphaFoldDB" id="A0A0D2BD48"/>
<dbReference type="CDD" id="cd00067">
    <property type="entry name" value="GAL4"/>
    <property type="match status" value="1"/>
</dbReference>
<dbReference type="SUPFAM" id="SSF57701">
    <property type="entry name" value="Zn2/Cys6 DNA-binding domain"/>
    <property type="match status" value="1"/>
</dbReference>
<dbReference type="InterPro" id="IPR001138">
    <property type="entry name" value="Zn2Cys6_DnaBD"/>
</dbReference>
<dbReference type="OrthoDB" id="2991872at2759"/>
<dbReference type="GO" id="GO:0008270">
    <property type="term" value="F:zinc ion binding"/>
    <property type="evidence" value="ECO:0007669"/>
    <property type="project" value="InterPro"/>
</dbReference>
<name>A0A0D2BD48_9EURO</name>
<dbReference type="InterPro" id="IPR053175">
    <property type="entry name" value="DHMBA_Reg_Transcription_Factor"/>
</dbReference>